<dbReference type="InterPro" id="IPR021231">
    <property type="entry name" value="DUF2811"/>
</dbReference>
<dbReference type="AlphaFoldDB" id="A0A2P7EGC9"/>
<comment type="caution">
    <text evidence="1">The sequence shown here is derived from an EMBL/GenBank/DDBJ whole genome shotgun (WGS) entry which is preliminary data.</text>
</comment>
<name>A0A2P7EGC9_9SYNE</name>
<organism evidence="1 2">
    <name type="scientific">Synechococcus lacustris str. Tous</name>
    <dbReference type="NCBI Taxonomy" id="1910958"/>
    <lineage>
        <taxon>Bacteria</taxon>
        <taxon>Bacillati</taxon>
        <taxon>Cyanobacteriota</taxon>
        <taxon>Cyanophyceae</taxon>
        <taxon>Synechococcales</taxon>
        <taxon>Synechococcaceae</taxon>
        <taxon>Synechococcus</taxon>
    </lineage>
</organism>
<dbReference type="EMBL" id="PXVC01000011">
    <property type="protein sequence ID" value="PSI02179.1"/>
    <property type="molecule type" value="Genomic_DNA"/>
</dbReference>
<protein>
    <recommendedName>
        <fullName evidence="3">DUF2811 domain-containing protein</fullName>
    </recommendedName>
</protein>
<evidence type="ECO:0000313" key="1">
    <source>
        <dbReference type="EMBL" id="PSI02179.1"/>
    </source>
</evidence>
<accession>A0A2P7EGC9</accession>
<gene>
    <name evidence="1" type="ORF">C7K08_04380</name>
</gene>
<evidence type="ECO:0000313" key="2">
    <source>
        <dbReference type="Proteomes" id="UP000240206"/>
    </source>
</evidence>
<keyword evidence="2" id="KW-1185">Reference proteome</keyword>
<sequence>MEAEVPEALFQSMRHFLKEHPQWDQYQLVSSAVASFLFQNGSTDKAVAQHYLNGIFSR</sequence>
<reference evidence="2" key="1">
    <citation type="submission" date="2018-03" db="EMBL/GenBank/DDBJ databases">
        <title>Ecological and genomic features of two cosmopolitan and abundant freshwater picocyanobacteria.</title>
        <authorList>
            <person name="Cabello-Yeves P.J."/>
            <person name="Picazo A."/>
            <person name="Camacho A."/>
            <person name="Callieri C."/>
            <person name="Rosselli R."/>
            <person name="Roda-Garcia J."/>
            <person name="Coutinho F.H."/>
            <person name="Rodriguez-Valera F."/>
        </authorList>
    </citation>
    <scope>NUCLEOTIDE SEQUENCE [LARGE SCALE GENOMIC DNA]</scope>
    <source>
        <strain evidence="2">Tous</strain>
    </source>
</reference>
<proteinExistence type="predicted"/>
<dbReference type="STRING" id="1910958.BTM30_01020"/>
<dbReference type="Proteomes" id="UP000240206">
    <property type="component" value="Unassembled WGS sequence"/>
</dbReference>
<evidence type="ECO:0008006" key="3">
    <source>
        <dbReference type="Google" id="ProtNLM"/>
    </source>
</evidence>
<dbReference type="Pfam" id="PF10929">
    <property type="entry name" value="DUF2811"/>
    <property type="match status" value="1"/>
</dbReference>